<evidence type="ECO:0000313" key="6">
    <source>
        <dbReference type="EMBL" id="OEH91675.1"/>
    </source>
</evidence>
<dbReference type="SUPFAM" id="SSF52540">
    <property type="entry name" value="P-loop containing nucleoside triphosphate hydrolases"/>
    <property type="match status" value="2"/>
</dbReference>
<dbReference type="InterPro" id="IPR027417">
    <property type="entry name" value="P-loop_NTPase"/>
</dbReference>
<comment type="similarity">
    <text evidence="1">Belongs to the SMC family. SbcC subfamily.</text>
</comment>
<dbReference type="PANTHER" id="PTHR32114">
    <property type="entry name" value="ABC TRANSPORTER ABCH.3"/>
    <property type="match status" value="1"/>
</dbReference>
<evidence type="ECO:0000256" key="3">
    <source>
        <dbReference type="ARBA" id="ARBA00013368"/>
    </source>
</evidence>
<evidence type="ECO:0000256" key="2">
    <source>
        <dbReference type="ARBA" id="ARBA00011322"/>
    </source>
</evidence>
<reference evidence="6 7" key="1">
    <citation type="submission" date="2016-08" db="EMBL/GenBank/DDBJ databases">
        <title>Genome of Bacillus solimangrovi GH2-4.</title>
        <authorList>
            <person name="Lim S."/>
            <person name="Kim B.-C."/>
        </authorList>
    </citation>
    <scope>NUCLEOTIDE SEQUENCE [LARGE SCALE GENOMIC DNA]</scope>
    <source>
        <strain evidence="6 7">GH2-4</strain>
    </source>
</reference>
<feature type="coiled-coil region" evidence="4">
    <location>
        <begin position="185"/>
        <end position="325"/>
    </location>
</feature>
<dbReference type="RefSeq" id="WP_069718412.1">
    <property type="nucleotide sequence ID" value="NZ_MJEH01000055.1"/>
</dbReference>
<dbReference type="Pfam" id="PF13476">
    <property type="entry name" value="AAA_23"/>
    <property type="match status" value="1"/>
</dbReference>
<dbReference type="EMBL" id="MJEH01000055">
    <property type="protein sequence ID" value="OEH91675.1"/>
    <property type="molecule type" value="Genomic_DNA"/>
</dbReference>
<dbReference type="PANTHER" id="PTHR32114:SF2">
    <property type="entry name" value="ABC TRANSPORTER ABCH.3"/>
    <property type="match status" value="1"/>
</dbReference>
<name>A0A1E5LC59_9BACI</name>
<proteinExistence type="inferred from homology"/>
<protein>
    <recommendedName>
        <fullName evidence="3">Nuclease SbcCD subunit C</fullName>
    </recommendedName>
</protein>
<keyword evidence="4" id="KW-0175">Coiled coil</keyword>
<dbReference type="Proteomes" id="UP000095209">
    <property type="component" value="Unassembled WGS sequence"/>
</dbReference>
<organism evidence="6 7">
    <name type="scientific">Bacillus solimangrovi</name>
    <dbReference type="NCBI Taxonomy" id="1305675"/>
    <lineage>
        <taxon>Bacteria</taxon>
        <taxon>Bacillati</taxon>
        <taxon>Bacillota</taxon>
        <taxon>Bacilli</taxon>
        <taxon>Bacillales</taxon>
        <taxon>Bacillaceae</taxon>
        <taxon>Bacillus</taxon>
    </lineage>
</organism>
<dbReference type="GO" id="GO:0016887">
    <property type="term" value="F:ATP hydrolysis activity"/>
    <property type="evidence" value="ECO:0007669"/>
    <property type="project" value="InterPro"/>
</dbReference>
<dbReference type="InterPro" id="IPR038729">
    <property type="entry name" value="Rad50/SbcC_AAA"/>
</dbReference>
<dbReference type="GO" id="GO:0006302">
    <property type="term" value="P:double-strand break repair"/>
    <property type="evidence" value="ECO:0007669"/>
    <property type="project" value="InterPro"/>
</dbReference>
<dbReference type="STRING" id="1305675.BFG57_04705"/>
<dbReference type="OrthoDB" id="9795626at2"/>
<dbReference type="AlphaFoldDB" id="A0A1E5LC59"/>
<comment type="caution">
    <text evidence="6">The sequence shown here is derived from an EMBL/GenBank/DDBJ whole genome shotgun (WGS) entry which is preliminary data.</text>
</comment>
<feature type="coiled-coil region" evidence="4">
    <location>
        <begin position="647"/>
        <end position="698"/>
    </location>
</feature>
<keyword evidence="7" id="KW-1185">Reference proteome</keyword>
<feature type="domain" description="Rad50/SbcC-type AAA" evidence="5">
    <location>
        <begin position="6"/>
        <end position="269"/>
    </location>
</feature>
<gene>
    <name evidence="6" type="ORF">BFG57_04705</name>
</gene>
<feature type="coiled-coil region" evidence="4">
    <location>
        <begin position="739"/>
        <end position="807"/>
    </location>
</feature>
<dbReference type="Pfam" id="PF13558">
    <property type="entry name" value="SbcC_Walker_B"/>
    <property type="match status" value="1"/>
</dbReference>
<evidence type="ECO:0000256" key="1">
    <source>
        <dbReference type="ARBA" id="ARBA00006930"/>
    </source>
</evidence>
<comment type="subunit">
    <text evidence="2">Heterodimer of SbcC and SbcD.</text>
</comment>
<accession>A0A1E5LC59</accession>
<evidence type="ECO:0000256" key="4">
    <source>
        <dbReference type="SAM" id="Coils"/>
    </source>
</evidence>
<sequence length="1133" mass="131265">MRPIQLSVAGLHSFREKQEVDFEALTSGGVFGIFGPTGSGKSSLLDAMTLALYGKVERAANNTQGIMNHAEDTLDVGLTFELGNAKATKRYRVERRFKRTGDVNLRSSSCRLLDLSEGETVVIAEKAGDVNESIQELLGLTIDDFTRAVVLPQGKFAEFLSLKGSDRRQMLQRLFHLEQYGDRLNQKLRERIQEAEVSIGQIEAEKNGLGDASKEALKLADEHLQEAEKQLIEKKGQLEKIESQFEEAKLVKQLQERKEQIEGVLSELQKQQFEIERLFEKLEKARQADLLSPYLEEFELANAQKEKADSEKTFIEKQYNKAKKLALESEQSYQKIKKQFDVEMPILTQEIEKLRVAVEEKQTLIQIQHEQKKLIEEINNRQNEVLKVQNQMKQAEHLQEKGLMRQKELQEKMNEIEIPVEERQQIQSAVLAKQAIEHQTQHVKELNERFQVRTDQYVQQKNALQSSEQQLQISNESLKQLFERNERIYTVIAERERELEKHATFITNVLHRKKAEFDKEKANQLANELVHQLEQGKPCPVCGSIEHPAPLQFNNSDVSQLIDYIQHVEKLLREFEDMKIHLSSYRLQLEQCSAELTEVLKDKTPVLQIQQEIKPIVNELSEEDIENGFQSFSTEYKALGQDVLELKEAIRKQIRTSREARQAFEEREGRIVHLQKDLKVEEERCTLKQAELERMTKDWIKQFPNLIIDEVSSRYNKLNEIDKLIVDLRMRIEKSVPYLEEKEEEIKHLHQQSVQSEQQLAIAKTSIESKEREANRLLQKVERYAQVDQVESKLTEKKQTMDRLNIDMEQTYQTWQQEKEKYYQIQTKAASATSTYEHASDRVRLAEKRWDEKFSNSSFVTVESLKDCIKSKDEQESWQHTIDSHNEQMKQCKANYSEVKKELQGRTLLDEQWKQVQLHRNTLQEEVSNAQERKGAMFEMLQDVKRKAERYHQLDVKGKGLEKVNERNKKLQQVFRGNAFVEFVAEEQLVHVSKDASDRLKRLTRGRYAIEVDSEGGFIIRDDANGGVKRPVSTLSGGETFLTSLSLALSLSAQIQLRGEYPLEFFFLDEGFGTLDQELLDTVITSLEKLNNQKLSVGVISHVPELKERLPRKLIVTPAEPSGKGSSVHLEAL</sequence>
<feature type="coiled-coil region" evidence="4">
    <location>
        <begin position="364"/>
        <end position="398"/>
    </location>
</feature>
<evidence type="ECO:0000259" key="5">
    <source>
        <dbReference type="Pfam" id="PF13476"/>
    </source>
</evidence>
<dbReference type="Gene3D" id="3.40.50.300">
    <property type="entry name" value="P-loop containing nucleotide triphosphate hydrolases"/>
    <property type="match status" value="2"/>
</dbReference>
<evidence type="ECO:0000313" key="7">
    <source>
        <dbReference type="Proteomes" id="UP000095209"/>
    </source>
</evidence>